<reference evidence="3 4" key="1">
    <citation type="submission" date="2016-09" db="EMBL/GenBank/DDBJ databases">
        <title>Acidihalobacter prosperus V6 (DSM14174).</title>
        <authorList>
            <person name="Khaleque H.N."/>
            <person name="Ramsay J.P."/>
            <person name="Murphy R.J.T."/>
            <person name="Kaksonen A.H."/>
            <person name="Boxall N.J."/>
            <person name="Watkin E.L.J."/>
        </authorList>
    </citation>
    <scope>NUCLEOTIDE SEQUENCE [LARGE SCALE GENOMIC DNA]</scope>
    <source>
        <strain evidence="3 4">V6</strain>
    </source>
</reference>
<sequence>MRILLITNERSQRNGWATVALELAVRLGERHQVTVLSERGDAANPGLDLIASNGYKTPRALRRDTGDIVRRLSGERFDTIICAIEPHLPLAARLKHRLGIPHLVLIGQGTYIYYPFIRGRWRWFNRRAARAVDMLVVPSRFTADKARAWYRGPLEIVPWGVNAEAYRPLPGIDKERAFLFVGAQKPRKGVDDLLAGFARLVAEYPDTRLYLVGSPSDRYDRRMAELGIEANVVKTGVVDHEQLLGYYARCLCHVLPSVNTHDAFEGYGLVHLEANACGIPSIGSRGTANEEIIVDGVSGLLCEPHDPESVYRCLRRIVADESATRAMFASSLAHARRFTWERVIEAFEERVLPAGR</sequence>
<keyword evidence="4" id="KW-1185">Reference proteome</keyword>
<evidence type="ECO:0000313" key="3">
    <source>
        <dbReference type="EMBL" id="AOV16179.1"/>
    </source>
</evidence>
<protein>
    <recommendedName>
        <fullName evidence="5">Glycosyl transferase family 1</fullName>
    </recommendedName>
</protein>
<dbReference type="PANTHER" id="PTHR12526">
    <property type="entry name" value="GLYCOSYLTRANSFERASE"/>
    <property type="match status" value="1"/>
</dbReference>
<feature type="domain" description="Glycosyltransferase subfamily 4-like N-terminal" evidence="2">
    <location>
        <begin position="14"/>
        <end position="164"/>
    </location>
</feature>
<dbReference type="Proteomes" id="UP000095342">
    <property type="component" value="Chromosome"/>
</dbReference>
<dbReference type="Pfam" id="PF13439">
    <property type="entry name" value="Glyco_transf_4"/>
    <property type="match status" value="1"/>
</dbReference>
<dbReference type="GO" id="GO:1901135">
    <property type="term" value="P:carbohydrate derivative metabolic process"/>
    <property type="evidence" value="ECO:0007669"/>
    <property type="project" value="UniProtKB-ARBA"/>
</dbReference>
<accession>A0A1D8K5E0</accession>
<dbReference type="RefSeq" id="WP_070071775.1">
    <property type="nucleotide sequence ID" value="NZ_CP017448.1"/>
</dbReference>
<dbReference type="AlphaFoldDB" id="A0A1D8K5E0"/>
<dbReference type="KEGG" id="aaeo:BJI67_03045"/>
<dbReference type="PANTHER" id="PTHR12526:SF635">
    <property type="entry name" value="GLYCOSYL TRANSFERASE GROUP 1"/>
    <property type="match status" value="1"/>
</dbReference>
<dbReference type="SUPFAM" id="SSF53756">
    <property type="entry name" value="UDP-Glycosyltransferase/glycogen phosphorylase"/>
    <property type="match status" value="1"/>
</dbReference>
<evidence type="ECO:0000259" key="2">
    <source>
        <dbReference type="Pfam" id="PF13439"/>
    </source>
</evidence>
<dbReference type="CDD" id="cd03801">
    <property type="entry name" value="GT4_PimA-like"/>
    <property type="match status" value="1"/>
</dbReference>
<name>A0A1D8K5E0_9GAMM</name>
<dbReference type="EMBL" id="CP017448">
    <property type="protein sequence ID" value="AOV16179.1"/>
    <property type="molecule type" value="Genomic_DNA"/>
</dbReference>
<dbReference type="InterPro" id="IPR001296">
    <property type="entry name" value="Glyco_trans_1"/>
</dbReference>
<dbReference type="Gene3D" id="3.40.50.2000">
    <property type="entry name" value="Glycogen Phosphorylase B"/>
    <property type="match status" value="2"/>
</dbReference>
<dbReference type="InterPro" id="IPR028098">
    <property type="entry name" value="Glyco_trans_4-like_N"/>
</dbReference>
<feature type="domain" description="Glycosyl transferase family 1" evidence="1">
    <location>
        <begin position="171"/>
        <end position="327"/>
    </location>
</feature>
<evidence type="ECO:0000259" key="1">
    <source>
        <dbReference type="Pfam" id="PF00534"/>
    </source>
</evidence>
<proteinExistence type="predicted"/>
<dbReference type="Pfam" id="PF00534">
    <property type="entry name" value="Glycos_transf_1"/>
    <property type="match status" value="1"/>
</dbReference>
<organism evidence="3 4">
    <name type="scientific">Acidihalobacter aeolianus</name>
    <dbReference type="NCBI Taxonomy" id="2792603"/>
    <lineage>
        <taxon>Bacteria</taxon>
        <taxon>Pseudomonadati</taxon>
        <taxon>Pseudomonadota</taxon>
        <taxon>Gammaproteobacteria</taxon>
        <taxon>Chromatiales</taxon>
        <taxon>Ectothiorhodospiraceae</taxon>
        <taxon>Acidihalobacter</taxon>
    </lineage>
</organism>
<evidence type="ECO:0008006" key="5">
    <source>
        <dbReference type="Google" id="ProtNLM"/>
    </source>
</evidence>
<gene>
    <name evidence="3" type="ORF">BJI67_03045</name>
</gene>
<dbReference type="GO" id="GO:0016757">
    <property type="term" value="F:glycosyltransferase activity"/>
    <property type="evidence" value="ECO:0007669"/>
    <property type="project" value="InterPro"/>
</dbReference>
<evidence type="ECO:0000313" key="4">
    <source>
        <dbReference type="Proteomes" id="UP000095342"/>
    </source>
</evidence>